<evidence type="ECO:0008006" key="4">
    <source>
        <dbReference type="Google" id="ProtNLM"/>
    </source>
</evidence>
<dbReference type="Gene3D" id="2.70.9.20">
    <property type="entry name" value="Major capsid protein Vp54"/>
    <property type="match status" value="1"/>
</dbReference>
<evidence type="ECO:0000313" key="3">
    <source>
        <dbReference type="EMBL" id="QHS92194.1"/>
    </source>
</evidence>
<dbReference type="Pfam" id="PF16903">
    <property type="entry name" value="Capsid_N"/>
    <property type="match status" value="1"/>
</dbReference>
<name>A0A6C0BKI6_9ZZZZ</name>
<dbReference type="InterPro" id="IPR038519">
    <property type="entry name" value="MCP_C_sf"/>
</dbReference>
<dbReference type="InterPro" id="IPR007542">
    <property type="entry name" value="MCP_C"/>
</dbReference>
<organism evidence="3">
    <name type="scientific">viral metagenome</name>
    <dbReference type="NCBI Taxonomy" id="1070528"/>
    <lineage>
        <taxon>unclassified sequences</taxon>
        <taxon>metagenomes</taxon>
        <taxon>organismal metagenomes</taxon>
    </lineage>
</organism>
<reference evidence="3" key="1">
    <citation type="journal article" date="2020" name="Nature">
        <title>Giant virus diversity and host interactions through global metagenomics.</title>
        <authorList>
            <person name="Schulz F."/>
            <person name="Roux S."/>
            <person name="Paez-Espino D."/>
            <person name="Jungbluth S."/>
            <person name="Walsh D.A."/>
            <person name="Denef V.J."/>
            <person name="McMahon K.D."/>
            <person name="Konstantinidis K.T."/>
            <person name="Eloe-Fadrosh E.A."/>
            <person name="Kyrpides N.C."/>
            <person name="Woyke T."/>
        </authorList>
    </citation>
    <scope>NUCLEOTIDE SEQUENCE</scope>
    <source>
        <strain evidence="3">GVMAG-M-3300013285-6</strain>
    </source>
</reference>
<sequence>MASSTGDITTLLDITPRDRQDNDFFPLTTQDTWFTRDPDRRHIPATPFVADFPFRGPASFGQRFTFDLGSMPCGDLMFGAALQIRLSHWLDRTTQLLVEKGSLTYKNPESAWFYCNSLGTAIIEKAELEINGSTVEEIDGDFINTFSTLFADLNSQVGIATDHLGRVSIARLLGWNPARLYPVEDGVIHCILPFFFMRNRLREALPMIAIAEGSVKIHVVLRPFGECLRQARGYRDDCTSTPLSKAITFQKTAFLPATLYETITTVKEIPQFQDVRLLTFGSLLNGKIRESMLRNPFEILHRHVQTFTFAEPLKYVVAKNTTSDTVKIQLPLEANHPLEEIIWFIRRTDVATNNEWTNYSSVLEKDYDTTFNPLAPLLVSAAIQVNGITVCDAEEIYYRDLIARHHRGGVVPFRSFIYGYPFARHPGEHQPSGTLNASRLQNLRLVLEVKNPGVAWEVKVFCCALNWLRFQNGIANPVFQN</sequence>
<dbReference type="AlphaFoldDB" id="A0A6C0BKI6"/>
<protein>
    <recommendedName>
        <fullName evidence="4">Major capsid protein N-terminal domain-containing protein</fullName>
    </recommendedName>
</protein>
<accession>A0A6C0BKI6</accession>
<dbReference type="InterPro" id="IPR016112">
    <property type="entry name" value="VP_dsDNA_II"/>
</dbReference>
<dbReference type="Pfam" id="PF04451">
    <property type="entry name" value="Capsid_NCLDV"/>
    <property type="match status" value="1"/>
</dbReference>
<feature type="domain" description="Major capsid protein N-terminal" evidence="2">
    <location>
        <begin position="74"/>
        <end position="231"/>
    </location>
</feature>
<feature type="domain" description="Major capsid protein C-terminal" evidence="1">
    <location>
        <begin position="290"/>
        <end position="475"/>
    </location>
</feature>
<dbReference type="EMBL" id="MN739172">
    <property type="protein sequence ID" value="QHS92194.1"/>
    <property type="molecule type" value="Genomic_DNA"/>
</dbReference>
<dbReference type="GO" id="GO:0005198">
    <property type="term" value="F:structural molecule activity"/>
    <property type="evidence" value="ECO:0007669"/>
    <property type="project" value="InterPro"/>
</dbReference>
<evidence type="ECO:0000259" key="2">
    <source>
        <dbReference type="Pfam" id="PF16903"/>
    </source>
</evidence>
<dbReference type="InterPro" id="IPR031654">
    <property type="entry name" value="Capsid_N"/>
</dbReference>
<dbReference type="SUPFAM" id="SSF49749">
    <property type="entry name" value="Group II dsDNA viruses VP"/>
    <property type="match status" value="2"/>
</dbReference>
<evidence type="ECO:0000259" key="1">
    <source>
        <dbReference type="Pfam" id="PF04451"/>
    </source>
</evidence>
<dbReference type="Gene3D" id="2.70.9.10">
    <property type="entry name" value="Adenovirus Type 2 Hexon, domain 4"/>
    <property type="match status" value="1"/>
</dbReference>
<proteinExistence type="predicted"/>